<feature type="domain" description="Thioredoxin" evidence="7">
    <location>
        <begin position="31"/>
        <end position="237"/>
    </location>
</feature>
<keyword evidence="5" id="KW-0676">Redox-active center</keyword>
<gene>
    <name evidence="8" type="ORF">UW74_C0025G0016</name>
</gene>
<keyword evidence="6" id="KW-0812">Transmembrane</keyword>
<name>A0A0G1K3C0_9BACT</name>
<dbReference type="Gene3D" id="3.40.30.10">
    <property type="entry name" value="Glutaredoxin"/>
    <property type="match status" value="1"/>
</dbReference>
<keyword evidence="3" id="KW-0560">Oxidoreductase</keyword>
<keyword evidence="6" id="KW-0472">Membrane</keyword>
<dbReference type="Proteomes" id="UP000034889">
    <property type="component" value="Unassembled WGS sequence"/>
</dbReference>
<dbReference type="GO" id="GO:0016491">
    <property type="term" value="F:oxidoreductase activity"/>
    <property type="evidence" value="ECO:0007669"/>
    <property type="project" value="UniProtKB-KW"/>
</dbReference>
<evidence type="ECO:0000256" key="5">
    <source>
        <dbReference type="ARBA" id="ARBA00023284"/>
    </source>
</evidence>
<evidence type="ECO:0000313" key="9">
    <source>
        <dbReference type="Proteomes" id="UP000034889"/>
    </source>
</evidence>
<proteinExistence type="inferred from homology"/>
<dbReference type="AlphaFoldDB" id="A0A0G1K3C0"/>
<accession>A0A0G1K3C0</accession>
<protein>
    <submittedName>
        <fullName evidence="8">Periplasmic thiol:disulfide interchange protein DsbA</fullName>
    </submittedName>
</protein>
<organism evidence="8 9">
    <name type="scientific">Candidatus Giovannonibacteria bacterium GW2011_GWC2_44_8</name>
    <dbReference type="NCBI Taxonomy" id="1618657"/>
    <lineage>
        <taxon>Bacteria</taxon>
        <taxon>Candidatus Giovannoniibacteriota</taxon>
    </lineage>
</organism>
<evidence type="ECO:0000256" key="6">
    <source>
        <dbReference type="SAM" id="Phobius"/>
    </source>
</evidence>
<keyword evidence="4" id="KW-1015">Disulfide bond</keyword>
<dbReference type="PANTHER" id="PTHR13887:SF14">
    <property type="entry name" value="DISULFIDE BOND FORMATION PROTEIN D"/>
    <property type="match status" value="1"/>
</dbReference>
<reference evidence="8 9" key="1">
    <citation type="journal article" date="2015" name="Nature">
        <title>rRNA introns, odd ribosomes, and small enigmatic genomes across a large radiation of phyla.</title>
        <authorList>
            <person name="Brown C.T."/>
            <person name="Hug L.A."/>
            <person name="Thomas B.C."/>
            <person name="Sharon I."/>
            <person name="Castelle C.J."/>
            <person name="Singh A."/>
            <person name="Wilkins M.J."/>
            <person name="Williams K.H."/>
            <person name="Banfield J.F."/>
        </authorList>
    </citation>
    <scope>NUCLEOTIDE SEQUENCE [LARGE SCALE GENOMIC DNA]</scope>
</reference>
<keyword evidence="6" id="KW-1133">Transmembrane helix</keyword>
<dbReference type="SUPFAM" id="SSF52833">
    <property type="entry name" value="Thioredoxin-like"/>
    <property type="match status" value="1"/>
</dbReference>
<evidence type="ECO:0000256" key="2">
    <source>
        <dbReference type="ARBA" id="ARBA00022729"/>
    </source>
</evidence>
<comment type="similarity">
    <text evidence="1">Belongs to the thioredoxin family. DsbA subfamily.</text>
</comment>
<evidence type="ECO:0000256" key="1">
    <source>
        <dbReference type="ARBA" id="ARBA00005791"/>
    </source>
</evidence>
<evidence type="ECO:0000259" key="7">
    <source>
        <dbReference type="PROSITE" id="PS51352"/>
    </source>
</evidence>
<dbReference type="InterPro" id="IPR036249">
    <property type="entry name" value="Thioredoxin-like_sf"/>
</dbReference>
<dbReference type="EMBL" id="LCJM01000025">
    <property type="protein sequence ID" value="KKT78276.1"/>
    <property type="molecule type" value="Genomic_DNA"/>
</dbReference>
<keyword evidence="2" id="KW-0732">Signal</keyword>
<dbReference type="Pfam" id="PF13462">
    <property type="entry name" value="Thioredoxin_4"/>
    <property type="match status" value="1"/>
</dbReference>
<feature type="transmembrane region" description="Helical" evidence="6">
    <location>
        <begin position="12"/>
        <end position="31"/>
    </location>
</feature>
<evidence type="ECO:0000256" key="3">
    <source>
        <dbReference type="ARBA" id="ARBA00023002"/>
    </source>
</evidence>
<sequence length="240" mass="26105">MENEEKKDNNSLLIPASIIVAGLLIAFAVFYTKGAPTEDGGNQANLYGSSAADKMRPVDSSDHILGNPDAQIKLVEYSDLECPFCKSYHPTLKQIMANYGRDGKVAWVYRHFPLDSIHSKARKEAEASECAADLGGNDAFWEYIDRVFEITPSNNKLDPAELPKIANEIGLDQEKFESCLASGKYAERVEKDYQDAIASGGDGTPYTVLISDNSGSIPFSGALPYGQVEAIVKQALEKSG</sequence>
<dbReference type="InterPro" id="IPR013766">
    <property type="entry name" value="Thioredoxin_domain"/>
</dbReference>
<dbReference type="PANTHER" id="PTHR13887">
    <property type="entry name" value="GLUTATHIONE S-TRANSFERASE KAPPA"/>
    <property type="match status" value="1"/>
</dbReference>
<evidence type="ECO:0000313" key="8">
    <source>
        <dbReference type="EMBL" id="KKT78276.1"/>
    </source>
</evidence>
<evidence type="ECO:0000256" key="4">
    <source>
        <dbReference type="ARBA" id="ARBA00023157"/>
    </source>
</evidence>
<comment type="caution">
    <text evidence="8">The sequence shown here is derived from an EMBL/GenBank/DDBJ whole genome shotgun (WGS) entry which is preliminary data.</text>
</comment>
<dbReference type="InterPro" id="IPR012336">
    <property type="entry name" value="Thioredoxin-like_fold"/>
</dbReference>
<dbReference type="PROSITE" id="PS51352">
    <property type="entry name" value="THIOREDOXIN_2"/>
    <property type="match status" value="1"/>
</dbReference>